<dbReference type="Proteomes" id="UP001153714">
    <property type="component" value="Chromosome 19"/>
</dbReference>
<sequence>MADKKKKIFTSKETLTPRRPTILKSDRDVSKENKEKQEKEKEKPPTIILKTREQSAPKDERPISPKTLKTSSTSDGDGMHPSKIAQNENKEKREHKPSPPLKLMSEPIKLLDENLEFNNTAVEFLNDSNTNYLIIGVIGTQGVGKSMVSNLIALNKHTQNLCSYILHSHELTSETTYDQNDVKSLENQMEAMDFIETSAKINDKSDIDFKFKMQDISQIEKGVHCTKGVDMYVTSDRVIVLDCQALFSPALIEEFSASPVTARSANVVTVDCLQVASFLMSVCHVLVAIQDWFTDYNFLRYIQAAEMLRPSLWTSGAGAGAGAGGGADAAPAGDAHPHLLLLHNRCQLEDFTPEALKTMQDLYRKVFQRSNLQLKSGMYMYSDSNKNGLNMDSVCKGHNVDNCGPPINLFLLPEVYSDYDNREIYRGHPPFEQLAKRLRWMIFGVNRHQITNVPNLSEKGWFQYSSKAWETIRKCTFFMEYERFLP</sequence>
<dbReference type="Gene3D" id="3.40.50.300">
    <property type="entry name" value="P-loop containing nucleotide triphosphate hydrolases"/>
    <property type="match status" value="1"/>
</dbReference>
<dbReference type="InterPro" id="IPR039177">
    <property type="entry name" value="SMG9"/>
</dbReference>
<comment type="similarity">
    <text evidence="1">Belongs to the SMG9 family.</text>
</comment>
<dbReference type="PANTHER" id="PTHR14270:SF0">
    <property type="entry name" value="NONSENSE-MEDIATED MRNA DECAY FACTOR SMG9"/>
    <property type="match status" value="1"/>
</dbReference>
<proteinExistence type="inferred from homology"/>
<protein>
    <recommendedName>
        <fullName evidence="6">Protein SMG9</fullName>
    </recommendedName>
</protein>
<evidence type="ECO:0000313" key="4">
    <source>
        <dbReference type="EMBL" id="CAG9788061.1"/>
    </source>
</evidence>
<evidence type="ECO:0000256" key="1">
    <source>
        <dbReference type="ARBA" id="ARBA00007712"/>
    </source>
</evidence>
<dbReference type="OrthoDB" id="79514at2759"/>
<gene>
    <name evidence="4" type="ORF">DIATSA_LOCUS5900</name>
</gene>
<reference evidence="4" key="1">
    <citation type="submission" date="2021-12" db="EMBL/GenBank/DDBJ databases">
        <authorList>
            <person name="King R."/>
        </authorList>
    </citation>
    <scope>NUCLEOTIDE SEQUENCE</scope>
</reference>
<evidence type="ECO:0000313" key="5">
    <source>
        <dbReference type="Proteomes" id="UP001153714"/>
    </source>
</evidence>
<keyword evidence="5" id="KW-1185">Reference proteome</keyword>
<organism evidence="4 5">
    <name type="scientific">Diatraea saccharalis</name>
    <name type="common">sugarcane borer</name>
    <dbReference type="NCBI Taxonomy" id="40085"/>
    <lineage>
        <taxon>Eukaryota</taxon>
        <taxon>Metazoa</taxon>
        <taxon>Ecdysozoa</taxon>
        <taxon>Arthropoda</taxon>
        <taxon>Hexapoda</taxon>
        <taxon>Insecta</taxon>
        <taxon>Pterygota</taxon>
        <taxon>Neoptera</taxon>
        <taxon>Endopterygota</taxon>
        <taxon>Lepidoptera</taxon>
        <taxon>Glossata</taxon>
        <taxon>Ditrysia</taxon>
        <taxon>Pyraloidea</taxon>
        <taxon>Crambidae</taxon>
        <taxon>Crambinae</taxon>
        <taxon>Diatraea</taxon>
    </lineage>
</organism>
<dbReference type="SUPFAM" id="SSF52540">
    <property type="entry name" value="P-loop containing nucleoside triphosphate hydrolases"/>
    <property type="match status" value="1"/>
</dbReference>
<dbReference type="EMBL" id="OU893350">
    <property type="protein sequence ID" value="CAG9788061.1"/>
    <property type="molecule type" value="Genomic_DNA"/>
</dbReference>
<feature type="region of interest" description="Disordered" evidence="3">
    <location>
        <begin position="1"/>
        <end position="103"/>
    </location>
</feature>
<dbReference type="AlphaFoldDB" id="A0A9N9WBK1"/>
<feature type="compositionally biased region" description="Basic and acidic residues" evidence="3">
    <location>
        <begin position="88"/>
        <end position="97"/>
    </location>
</feature>
<feature type="compositionally biased region" description="Basic and acidic residues" evidence="3">
    <location>
        <begin position="24"/>
        <end position="63"/>
    </location>
</feature>
<accession>A0A9N9WBK1</accession>
<evidence type="ECO:0000256" key="3">
    <source>
        <dbReference type="SAM" id="MobiDB-lite"/>
    </source>
</evidence>
<dbReference type="GO" id="GO:0000184">
    <property type="term" value="P:nuclear-transcribed mRNA catabolic process, nonsense-mediated decay"/>
    <property type="evidence" value="ECO:0007669"/>
    <property type="project" value="UniProtKB-KW"/>
</dbReference>
<reference evidence="4" key="2">
    <citation type="submission" date="2022-10" db="EMBL/GenBank/DDBJ databases">
        <authorList>
            <consortium name="ENA_rothamsted_submissions"/>
            <consortium name="culmorum"/>
            <person name="King R."/>
        </authorList>
    </citation>
    <scope>NUCLEOTIDE SEQUENCE</scope>
</reference>
<name>A0A9N9WBK1_9NEOP</name>
<dbReference type="PANTHER" id="PTHR14270">
    <property type="entry name" value="NONSENSE-MEDIATED MRNA DECAY FACTOR SMG9"/>
    <property type="match status" value="1"/>
</dbReference>
<keyword evidence="2" id="KW-0866">Nonsense-mediated mRNA decay</keyword>
<evidence type="ECO:0008006" key="6">
    <source>
        <dbReference type="Google" id="ProtNLM"/>
    </source>
</evidence>
<dbReference type="InterPro" id="IPR027417">
    <property type="entry name" value="P-loop_NTPase"/>
</dbReference>
<evidence type="ECO:0000256" key="2">
    <source>
        <dbReference type="ARBA" id="ARBA00023161"/>
    </source>
</evidence>